<dbReference type="Pfam" id="PF13151">
    <property type="entry name" value="DUF3990"/>
    <property type="match status" value="1"/>
</dbReference>
<evidence type="ECO:0000313" key="2">
    <source>
        <dbReference type="Proteomes" id="UP000181860"/>
    </source>
</evidence>
<name>A0ABY0MI97_9LACO</name>
<sequence>MVESLFLERNQSVKERNVAIILYHGSNQIVIHPRNDKNKSSNDFGAGFYLTCDKARAINMAKRKAKYVGTPILNTYVFNCNLGDLKILSLKQDVSWVKFVLLNRTQKYSCNYDIVRGPTADGKLYFVLKNWKNGKLDLNQALILLKPNVYPNQFCFKTMKAINYLEFIQKEIV</sequence>
<protein>
    <recommendedName>
        <fullName evidence="3">DUF3990 domain-containing protein</fullName>
    </recommendedName>
</protein>
<evidence type="ECO:0008006" key="3">
    <source>
        <dbReference type="Google" id="ProtNLM"/>
    </source>
</evidence>
<keyword evidence="2" id="KW-1185">Reference proteome</keyword>
<dbReference type="EMBL" id="FMXC01000082">
    <property type="protein sequence ID" value="SDA74310.1"/>
    <property type="molecule type" value="Genomic_DNA"/>
</dbReference>
<dbReference type="InterPro" id="IPR025051">
    <property type="entry name" value="DUF3990"/>
</dbReference>
<proteinExistence type="predicted"/>
<accession>A0ABY0MI97</accession>
<dbReference type="Proteomes" id="UP000181860">
    <property type="component" value="Unassembled WGS sequence"/>
</dbReference>
<reference evidence="1 2" key="1">
    <citation type="submission" date="2016-10" db="EMBL/GenBank/DDBJ databases">
        <authorList>
            <person name="Varghese N."/>
            <person name="Submissions S."/>
        </authorList>
    </citation>
    <scope>NUCLEOTIDE SEQUENCE [LARGE SCALE GENOMIC DNA]</scope>
    <source>
        <strain evidence="1 2">ATCC 43761</strain>
    </source>
</reference>
<comment type="caution">
    <text evidence="1">The sequence shown here is derived from an EMBL/GenBank/DDBJ whole genome shotgun (WGS) entry which is preliminary data.</text>
</comment>
<evidence type="ECO:0000313" key="1">
    <source>
        <dbReference type="EMBL" id="SDA74310.1"/>
    </source>
</evidence>
<gene>
    <name evidence="1" type="ORF">SAMN02983011_02484</name>
</gene>
<organism evidence="1 2">
    <name type="scientific">Lactobacillus kefiranofaciens</name>
    <dbReference type="NCBI Taxonomy" id="267818"/>
    <lineage>
        <taxon>Bacteria</taxon>
        <taxon>Bacillati</taxon>
        <taxon>Bacillota</taxon>
        <taxon>Bacilli</taxon>
        <taxon>Lactobacillales</taxon>
        <taxon>Lactobacillaceae</taxon>
        <taxon>Lactobacillus</taxon>
    </lineage>
</organism>